<sequence length="93" mass="10387">MKKFVIERDIPGVGEMNDEELSGAAKTSNKALDQLAPKVQWTHSYVTGSKTFCIYLAESEEAIRKHAEISGFPANTITEVTRVIDPTTEKRPY</sequence>
<dbReference type="RefSeq" id="WP_085890522.1">
    <property type="nucleotide sequence ID" value="NZ_FWFL01000001.1"/>
</dbReference>
<dbReference type="Pfam" id="PF14026">
    <property type="entry name" value="SCO4226-like"/>
    <property type="match status" value="1"/>
</dbReference>
<dbReference type="Gene3D" id="3.30.70.3090">
    <property type="entry name" value="ORF SCO4226, nickel-binding ferredoxin-like monomer"/>
    <property type="match status" value="1"/>
</dbReference>
<dbReference type="InterPro" id="IPR025336">
    <property type="entry name" value="SCO4226-like"/>
</dbReference>
<accession>A0A1Y5R8X8</accession>
<organism evidence="1 2">
    <name type="scientific">Roseovarius litorisediminis</name>
    <dbReference type="NCBI Taxonomy" id="1312363"/>
    <lineage>
        <taxon>Bacteria</taxon>
        <taxon>Pseudomonadati</taxon>
        <taxon>Pseudomonadota</taxon>
        <taxon>Alphaproteobacteria</taxon>
        <taxon>Rhodobacterales</taxon>
        <taxon>Roseobacteraceae</taxon>
        <taxon>Roseovarius</taxon>
    </lineage>
</organism>
<dbReference type="Proteomes" id="UP000193827">
    <property type="component" value="Unassembled WGS sequence"/>
</dbReference>
<gene>
    <name evidence="1" type="ORF">PEL8287_00230</name>
</gene>
<protein>
    <recommendedName>
        <fullName evidence="3">DUF4242 domain-containing protein</fullName>
    </recommendedName>
</protein>
<name>A0A1Y5R8X8_9RHOB</name>
<dbReference type="InterPro" id="IPR042557">
    <property type="entry name" value="SCO4226"/>
</dbReference>
<evidence type="ECO:0000313" key="1">
    <source>
        <dbReference type="EMBL" id="SLN11166.1"/>
    </source>
</evidence>
<dbReference type="OrthoDB" id="9800027at2"/>
<reference evidence="1 2" key="1">
    <citation type="submission" date="2017-03" db="EMBL/GenBank/DDBJ databases">
        <authorList>
            <person name="Afonso C.L."/>
            <person name="Miller P.J."/>
            <person name="Scott M.A."/>
            <person name="Spackman E."/>
            <person name="Goraichik I."/>
            <person name="Dimitrov K.M."/>
            <person name="Suarez D.L."/>
            <person name="Swayne D.E."/>
        </authorList>
    </citation>
    <scope>NUCLEOTIDE SEQUENCE [LARGE SCALE GENOMIC DNA]</scope>
    <source>
        <strain evidence="1 2">CECT 8287</strain>
    </source>
</reference>
<evidence type="ECO:0000313" key="2">
    <source>
        <dbReference type="Proteomes" id="UP000193827"/>
    </source>
</evidence>
<proteinExistence type="predicted"/>
<keyword evidence="2" id="KW-1185">Reference proteome</keyword>
<evidence type="ECO:0008006" key="3">
    <source>
        <dbReference type="Google" id="ProtNLM"/>
    </source>
</evidence>
<dbReference type="AlphaFoldDB" id="A0A1Y5R8X8"/>
<dbReference type="EMBL" id="FWFL01000001">
    <property type="protein sequence ID" value="SLN11166.1"/>
    <property type="molecule type" value="Genomic_DNA"/>
</dbReference>